<dbReference type="InterPro" id="IPR050468">
    <property type="entry name" value="Cuticle_Struct_Prot"/>
</dbReference>
<keyword evidence="1" id="KW-0193">Cuticle</keyword>
<dbReference type="AlphaFoldDB" id="A0AAV4NQU0"/>
<dbReference type="PANTHER" id="PTHR10380:SF235">
    <property type="entry name" value="CUTICULAR PROTEIN 73D, ISOFORM B"/>
    <property type="match status" value="1"/>
</dbReference>
<sequence>MSHVSCFTAIFFLLPKLYKSSKHFVHIHHFSFICSTARIFPEEFHHGLFKDRTSSSFSDSICFSHGLGGGLGGGFGGGYGMGAPRPFAMGYQSSGGGAASFRNEQGDGSGGVRGSYGYRDAQGLYRMVEYSAGQGGFQAAVKTNEPGTDGKENPADVIMNVQPARQESRIGGWGAGGFGGMGGAGGFGGMGGFEAWEQDPITEEDKE</sequence>
<keyword evidence="3" id="KW-1185">Reference proteome</keyword>
<dbReference type="PANTHER" id="PTHR10380">
    <property type="entry name" value="CUTICLE PROTEIN"/>
    <property type="match status" value="1"/>
</dbReference>
<reference evidence="2 3" key="1">
    <citation type="submission" date="2021-06" db="EMBL/GenBank/DDBJ databases">
        <title>Caerostris extrusa draft genome.</title>
        <authorList>
            <person name="Kono N."/>
            <person name="Arakawa K."/>
        </authorList>
    </citation>
    <scope>NUCLEOTIDE SEQUENCE [LARGE SCALE GENOMIC DNA]</scope>
</reference>
<dbReference type="InterPro" id="IPR000618">
    <property type="entry name" value="Insect_cuticle"/>
</dbReference>
<dbReference type="Proteomes" id="UP001054945">
    <property type="component" value="Unassembled WGS sequence"/>
</dbReference>
<dbReference type="PROSITE" id="PS51155">
    <property type="entry name" value="CHIT_BIND_RR_2"/>
    <property type="match status" value="1"/>
</dbReference>
<comment type="caution">
    <text evidence="2">The sequence shown here is derived from an EMBL/GenBank/DDBJ whole genome shotgun (WGS) entry which is preliminary data.</text>
</comment>
<gene>
    <name evidence="2" type="primary">AVEN_44186_1</name>
    <name evidence="2" type="ORF">CEXT_35271</name>
</gene>
<name>A0AAV4NQU0_CAEEX</name>
<protein>
    <submittedName>
        <fullName evidence="2">Uncharacterized protein</fullName>
    </submittedName>
</protein>
<evidence type="ECO:0000313" key="3">
    <source>
        <dbReference type="Proteomes" id="UP001054945"/>
    </source>
</evidence>
<dbReference type="GO" id="GO:0008010">
    <property type="term" value="F:structural constituent of chitin-based larval cuticle"/>
    <property type="evidence" value="ECO:0007669"/>
    <property type="project" value="TreeGrafter"/>
</dbReference>
<organism evidence="2 3">
    <name type="scientific">Caerostris extrusa</name>
    <name type="common">Bark spider</name>
    <name type="synonym">Caerostris bankana</name>
    <dbReference type="NCBI Taxonomy" id="172846"/>
    <lineage>
        <taxon>Eukaryota</taxon>
        <taxon>Metazoa</taxon>
        <taxon>Ecdysozoa</taxon>
        <taxon>Arthropoda</taxon>
        <taxon>Chelicerata</taxon>
        <taxon>Arachnida</taxon>
        <taxon>Araneae</taxon>
        <taxon>Araneomorphae</taxon>
        <taxon>Entelegynae</taxon>
        <taxon>Araneoidea</taxon>
        <taxon>Araneidae</taxon>
        <taxon>Caerostris</taxon>
    </lineage>
</organism>
<dbReference type="Pfam" id="PF00379">
    <property type="entry name" value="Chitin_bind_4"/>
    <property type="match status" value="1"/>
</dbReference>
<dbReference type="EMBL" id="BPLR01021170">
    <property type="protein sequence ID" value="GIX86783.1"/>
    <property type="molecule type" value="Genomic_DNA"/>
</dbReference>
<evidence type="ECO:0000256" key="1">
    <source>
        <dbReference type="PROSITE-ProRule" id="PRU00497"/>
    </source>
</evidence>
<dbReference type="GO" id="GO:0062129">
    <property type="term" value="C:chitin-based extracellular matrix"/>
    <property type="evidence" value="ECO:0007669"/>
    <property type="project" value="TreeGrafter"/>
</dbReference>
<proteinExistence type="predicted"/>
<evidence type="ECO:0000313" key="2">
    <source>
        <dbReference type="EMBL" id="GIX86783.1"/>
    </source>
</evidence>
<accession>A0AAV4NQU0</accession>